<evidence type="ECO:0000313" key="2">
    <source>
        <dbReference type="Proteomes" id="UP000322873"/>
    </source>
</evidence>
<keyword evidence="2" id="KW-1185">Reference proteome</keyword>
<comment type="caution">
    <text evidence="1">The sequence shown here is derived from an EMBL/GenBank/DDBJ whole genome shotgun (WGS) entry which is preliminary data.</text>
</comment>
<protein>
    <submittedName>
        <fullName evidence="1">Uncharacterized protein</fullName>
    </submittedName>
</protein>
<name>A0A5M9JRJ9_MONFR</name>
<organism evidence="1 2">
    <name type="scientific">Monilinia fructicola</name>
    <name type="common">Brown rot fungus</name>
    <name type="synonym">Ciboria fructicola</name>
    <dbReference type="NCBI Taxonomy" id="38448"/>
    <lineage>
        <taxon>Eukaryota</taxon>
        <taxon>Fungi</taxon>
        <taxon>Dikarya</taxon>
        <taxon>Ascomycota</taxon>
        <taxon>Pezizomycotina</taxon>
        <taxon>Leotiomycetes</taxon>
        <taxon>Helotiales</taxon>
        <taxon>Sclerotiniaceae</taxon>
        <taxon>Monilinia</taxon>
    </lineage>
</organism>
<dbReference type="EMBL" id="VICG01000006">
    <property type="protein sequence ID" value="KAA8571043.1"/>
    <property type="molecule type" value="Genomic_DNA"/>
</dbReference>
<sequence>MRIPSYHHKLLLFLTIYEPRSSCRESIILPCFFLSLVEKPASPSRDGSSPIATMMQIKKLPPPSQVLFASEYQHT</sequence>
<proteinExistence type="predicted"/>
<reference evidence="1 2" key="1">
    <citation type="submission" date="2019-06" db="EMBL/GenBank/DDBJ databases">
        <title>Genome Sequence of the Brown Rot Fungal Pathogen Monilinia fructicola.</title>
        <authorList>
            <person name="De Miccolis Angelini R.M."/>
            <person name="Landi L."/>
            <person name="Abate D."/>
            <person name="Pollastro S."/>
            <person name="Romanazzi G."/>
            <person name="Faretra F."/>
        </authorList>
    </citation>
    <scope>NUCLEOTIDE SEQUENCE [LARGE SCALE GENOMIC DNA]</scope>
    <source>
        <strain evidence="1 2">Mfrc123</strain>
    </source>
</reference>
<dbReference type="AlphaFoldDB" id="A0A5M9JRJ9"/>
<gene>
    <name evidence="1" type="ORF">EYC84_000408</name>
</gene>
<evidence type="ECO:0000313" key="1">
    <source>
        <dbReference type="EMBL" id="KAA8571043.1"/>
    </source>
</evidence>
<dbReference type="Proteomes" id="UP000322873">
    <property type="component" value="Unassembled WGS sequence"/>
</dbReference>
<accession>A0A5M9JRJ9</accession>